<feature type="transmembrane region" description="Helical" evidence="9">
    <location>
        <begin position="71"/>
        <end position="94"/>
    </location>
</feature>
<feature type="transmembrane region" description="Helical" evidence="9">
    <location>
        <begin position="372"/>
        <end position="394"/>
    </location>
</feature>
<dbReference type="GO" id="GO:0005886">
    <property type="term" value="C:plasma membrane"/>
    <property type="evidence" value="ECO:0007669"/>
    <property type="project" value="UniProtKB-SubCell"/>
</dbReference>
<dbReference type="InterPro" id="IPR003918">
    <property type="entry name" value="NADH_UbQ_OxRdtase"/>
</dbReference>
<feature type="transmembrane region" description="Helical" evidence="9">
    <location>
        <begin position="6"/>
        <end position="23"/>
    </location>
</feature>
<dbReference type="OrthoDB" id="9811718at2"/>
<proteinExistence type="predicted"/>
<evidence type="ECO:0000256" key="9">
    <source>
        <dbReference type="SAM" id="Phobius"/>
    </source>
</evidence>
<feature type="transmembrane region" description="Helical" evidence="9">
    <location>
        <begin position="243"/>
        <end position="262"/>
    </location>
</feature>
<dbReference type="GO" id="GO:0042773">
    <property type="term" value="P:ATP synthesis coupled electron transport"/>
    <property type="evidence" value="ECO:0007669"/>
    <property type="project" value="InterPro"/>
</dbReference>
<feature type="transmembrane region" description="Helical" evidence="9">
    <location>
        <begin position="131"/>
        <end position="148"/>
    </location>
</feature>
<name>A0A4V2PJB6_PSEEN</name>
<evidence type="ECO:0000256" key="6">
    <source>
        <dbReference type="ARBA" id="ARBA00023136"/>
    </source>
</evidence>
<dbReference type="InterPro" id="IPR001750">
    <property type="entry name" value="ND/Mrp_TM"/>
</dbReference>
<feature type="transmembrane region" description="Helical" evidence="9">
    <location>
        <begin position="274"/>
        <end position="294"/>
    </location>
</feature>
<organism evidence="11 12">
    <name type="scientific">Pseudonocardia endophytica</name>
    <dbReference type="NCBI Taxonomy" id="401976"/>
    <lineage>
        <taxon>Bacteria</taxon>
        <taxon>Bacillati</taxon>
        <taxon>Actinomycetota</taxon>
        <taxon>Actinomycetes</taxon>
        <taxon>Pseudonocardiales</taxon>
        <taxon>Pseudonocardiaceae</taxon>
        <taxon>Pseudonocardia</taxon>
    </lineage>
</organism>
<sequence>MVLLVLVAPVALPALAAAGHLLVRRRRVRAWPGIVSACLVLTAAVALAVLVTSGDPPATPWALLRADAPSAFMLLVVAAVGLIACVATPAHLRGEIRAGRATARTAARHCALVQLFLSTMALAVLAANLGLLWVAIEATTVVTAFLVGQRRTRPAVEAAWKYVVICSTGIALALLGTLLLDSAAGHAGSGLAWVDLQAAAGGLEPGVTRIAVVLLVLGFGTKAGLAPLHAWLPDAHSQAPAPVSALMSGVLLSIACYALLRVRAVSDAALGPAFARGLLVLVALASLAIAASLLLAQRDYKRMLAYSSIEHMGLLALGAAVGGPVATAAVLLHVLGHGLAKSTLFLTAGHVSQYTGTSRIDDVTALAARSPVLAGCFGAGVLALVGFPPFSLFASELAIAGAGFDAGLGWAVAVAFVLVLVASAALLGHTGRMLLGPATSWRGTEPDPRRSGPVTTGPAAAGRTDPGPTSEHTVADHVIRPADVPGAARVPGTAALPGTAVAAIVGGLAACALLGVTTGPLGTLVGQAAAVLSGGAP</sequence>
<dbReference type="PANTHER" id="PTHR42682:SF5">
    <property type="entry name" value="HYDROGENASE-4 COMPONENT F"/>
    <property type="match status" value="1"/>
</dbReference>
<comment type="caution">
    <text evidence="11">The sequence shown here is derived from an EMBL/GenBank/DDBJ whole genome shotgun (WGS) entry which is preliminary data.</text>
</comment>
<dbReference type="RefSeq" id="WP_132427062.1">
    <property type="nucleotide sequence ID" value="NZ_SMFZ01000001.1"/>
</dbReference>
<dbReference type="PRINTS" id="PR01437">
    <property type="entry name" value="NUOXDRDTASE4"/>
</dbReference>
<feature type="transmembrane region" description="Helical" evidence="9">
    <location>
        <begin position="314"/>
        <end position="335"/>
    </location>
</feature>
<dbReference type="PANTHER" id="PTHR42682">
    <property type="entry name" value="HYDROGENASE-4 COMPONENT F"/>
    <property type="match status" value="1"/>
</dbReference>
<evidence type="ECO:0000256" key="5">
    <source>
        <dbReference type="ARBA" id="ARBA00023002"/>
    </source>
</evidence>
<keyword evidence="2" id="KW-1003">Cell membrane</keyword>
<evidence type="ECO:0000313" key="12">
    <source>
        <dbReference type="Proteomes" id="UP000295560"/>
    </source>
</evidence>
<feature type="transmembrane region" description="Helical" evidence="9">
    <location>
        <begin position="406"/>
        <end position="427"/>
    </location>
</feature>
<evidence type="ECO:0000256" key="2">
    <source>
        <dbReference type="ARBA" id="ARBA00022475"/>
    </source>
</evidence>
<keyword evidence="5" id="KW-0560">Oxidoreductase</keyword>
<protein>
    <submittedName>
        <fullName evidence="11">Hydrogenase-4 component F</fullName>
    </submittedName>
</protein>
<evidence type="ECO:0000256" key="3">
    <source>
        <dbReference type="ARBA" id="ARBA00022692"/>
    </source>
</evidence>
<dbReference type="Proteomes" id="UP000295560">
    <property type="component" value="Unassembled WGS sequence"/>
</dbReference>
<feature type="transmembrane region" description="Helical" evidence="9">
    <location>
        <begin position="106"/>
        <end position="125"/>
    </location>
</feature>
<evidence type="ECO:0000256" key="1">
    <source>
        <dbReference type="ARBA" id="ARBA00004651"/>
    </source>
</evidence>
<dbReference type="AlphaFoldDB" id="A0A4V2PJB6"/>
<feature type="transmembrane region" description="Helical" evidence="9">
    <location>
        <begin position="160"/>
        <end position="180"/>
    </location>
</feature>
<dbReference type="Pfam" id="PF00361">
    <property type="entry name" value="Proton_antipo_M"/>
    <property type="match status" value="1"/>
</dbReference>
<dbReference type="EMBL" id="SMFZ01000001">
    <property type="protein sequence ID" value="TCK27836.1"/>
    <property type="molecule type" value="Genomic_DNA"/>
</dbReference>
<evidence type="ECO:0000256" key="7">
    <source>
        <dbReference type="RuleBase" id="RU000320"/>
    </source>
</evidence>
<keyword evidence="6 9" id="KW-0472">Membrane</keyword>
<keyword evidence="12" id="KW-1185">Reference proteome</keyword>
<dbReference type="InterPro" id="IPR052175">
    <property type="entry name" value="ComplexI-like_HydComp"/>
</dbReference>
<dbReference type="GO" id="GO:0016491">
    <property type="term" value="F:oxidoreductase activity"/>
    <property type="evidence" value="ECO:0007669"/>
    <property type="project" value="UniProtKB-KW"/>
</dbReference>
<comment type="subcellular location">
    <subcellularLocation>
        <location evidence="1">Cell membrane</location>
        <topology evidence="1">Multi-pass membrane protein</topology>
    </subcellularLocation>
    <subcellularLocation>
        <location evidence="7">Membrane</location>
        <topology evidence="7">Multi-pass membrane protein</topology>
    </subcellularLocation>
</comment>
<feature type="transmembrane region" description="Helical" evidence="9">
    <location>
        <begin position="210"/>
        <end position="231"/>
    </location>
</feature>
<evidence type="ECO:0000256" key="4">
    <source>
        <dbReference type="ARBA" id="ARBA00022989"/>
    </source>
</evidence>
<feature type="domain" description="NADH:quinone oxidoreductase/Mrp antiporter transmembrane" evidence="10">
    <location>
        <begin position="126"/>
        <end position="418"/>
    </location>
</feature>
<keyword evidence="4 9" id="KW-1133">Transmembrane helix</keyword>
<accession>A0A4V2PJB6</accession>
<evidence type="ECO:0000256" key="8">
    <source>
        <dbReference type="SAM" id="MobiDB-lite"/>
    </source>
</evidence>
<dbReference type="GO" id="GO:0008137">
    <property type="term" value="F:NADH dehydrogenase (ubiquinone) activity"/>
    <property type="evidence" value="ECO:0007669"/>
    <property type="project" value="InterPro"/>
</dbReference>
<feature type="region of interest" description="Disordered" evidence="8">
    <location>
        <begin position="437"/>
        <end position="472"/>
    </location>
</feature>
<feature type="transmembrane region" description="Helical" evidence="9">
    <location>
        <begin position="494"/>
        <end position="516"/>
    </location>
</feature>
<evidence type="ECO:0000259" key="10">
    <source>
        <dbReference type="Pfam" id="PF00361"/>
    </source>
</evidence>
<evidence type="ECO:0000313" key="11">
    <source>
        <dbReference type="EMBL" id="TCK27836.1"/>
    </source>
</evidence>
<keyword evidence="3 7" id="KW-0812">Transmembrane</keyword>
<reference evidence="11 12" key="1">
    <citation type="submission" date="2019-03" db="EMBL/GenBank/DDBJ databases">
        <title>Sequencing the genomes of 1000 actinobacteria strains.</title>
        <authorList>
            <person name="Klenk H.-P."/>
        </authorList>
    </citation>
    <scope>NUCLEOTIDE SEQUENCE [LARGE SCALE GENOMIC DNA]</scope>
    <source>
        <strain evidence="11 12">DSM 44969</strain>
    </source>
</reference>
<gene>
    <name evidence="11" type="ORF">EV378_3715</name>
</gene>
<feature type="transmembrane region" description="Helical" evidence="9">
    <location>
        <begin position="30"/>
        <end position="51"/>
    </location>
</feature>